<reference evidence="2" key="1">
    <citation type="submission" date="2016-11" db="UniProtKB">
        <authorList>
            <consortium name="WormBaseParasite"/>
        </authorList>
    </citation>
    <scope>IDENTIFICATION</scope>
</reference>
<keyword evidence="1" id="KW-1185">Reference proteome</keyword>
<proteinExistence type="predicted"/>
<dbReference type="AlphaFoldDB" id="A0A1I7XPS3"/>
<protein>
    <submittedName>
        <fullName evidence="2">Uncharacterized protein</fullName>
    </submittedName>
</protein>
<sequence length="38" mass="4180">MKDCSAVACGAQWHCPPHQFCSKNVNILLLPTSYIDTS</sequence>
<dbReference type="WBParaSite" id="Hba_19736">
    <property type="protein sequence ID" value="Hba_19736"/>
    <property type="gene ID" value="Hba_19736"/>
</dbReference>
<evidence type="ECO:0000313" key="2">
    <source>
        <dbReference type="WBParaSite" id="Hba_19736"/>
    </source>
</evidence>
<accession>A0A1I7XPS3</accession>
<name>A0A1I7XPS3_HETBA</name>
<organism evidence="1 2">
    <name type="scientific">Heterorhabditis bacteriophora</name>
    <name type="common">Entomopathogenic nematode worm</name>
    <dbReference type="NCBI Taxonomy" id="37862"/>
    <lineage>
        <taxon>Eukaryota</taxon>
        <taxon>Metazoa</taxon>
        <taxon>Ecdysozoa</taxon>
        <taxon>Nematoda</taxon>
        <taxon>Chromadorea</taxon>
        <taxon>Rhabditida</taxon>
        <taxon>Rhabditina</taxon>
        <taxon>Rhabditomorpha</taxon>
        <taxon>Strongyloidea</taxon>
        <taxon>Heterorhabditidae</taxon>
        <taxon>Heterorhabditis</taxon>
    </lineage>
</organism>
<dbReference type="Proteomes" id="UP000095283">
    <property type="component" value="Unplaced"/>
</dbReference>
<evidence type="ECO:0000313" key="1">
    <source>
        <dbReference type="Proteomes" id="UP000095283"/>
    </source>
</evidence>